<dbReference type="EMBL" id="QPIW01000003">
    <property type="protein sequence ID" value="RDB06816.1"/>
    <property type="molecule type" value="Genomic_DNA"/>
</dbReference>
<gene>
    <name evidence="2" type="ORF">DVG78_05885</name>
</gene>
<dbReference type="RefSeq" id="WP_114460137.1">
    <property type="nucleotide sequence ID" value="NZ_QPIW01000003.1"/>
</dbReference>
<evidence type="ECO:0008006" key="4">
    <source>
        <dbReference type="Google" id="ProtNLM"/>
    </source>
</evidence>
<reference evidence="2 3" key="1">
    <citation type="submission" date="2018-07" db="EMBL/GenBank/DDBJ databases">
        <title>Genome analysis of Runella aurantiaca.</title>
        <authorList>
            <person name="Yang X."/>
        </authorList>
    </citation>
    <scope>NUCLEOTIDE SEQUENCE [LARGE SCALE GENOMIC DNA]</scope>
    <source>
        <strain evidence="2 3">YX9</strain>
    </source>
</reference>
<feature type="chain" id="PRO_5016950923" description="DUF3575 domain-containing protein" evidence="1">
    <location>
        <begin position="20"/>
        <end position="251"/>
    </location>
</feature>
<dbReference type="Proteomes" id="UP000253141">
    <property type="component" value="Unassembled WGS sequence"/>
</dbReference>
<organism evidence="2 3">
    <name type="scientific">Runella aurantiaca</name>
    <dbReference type="NCBI Taxonomy" id="2282308"/>
    <lineage>
        <taxon>Bacteria</taxon>
        <taxon>Pseudomonadati</taxon>
        <taxon>Bacteroidota</taxon>
        <taxon>Cytophagia</taxon>
        <taxon>Cytophagales</taxon>
        <taxon>Spirosomataceae</taxon>
        <taxon>Runella</taxon>
    </lineage>
</organism>
<comment type="caution">
    <text evidence="2">The sequence shown here is derived from an EMBL/GenBank/DDBJ whole genome shotgun (WGS) entry which is preliminary data.</text>
</comment>
<dbReference type="OrthoDB" id="912723at2"/>
<evidence type="ECO:0000313" key="3">
    <source>
        <dbReference type="Proteomes" id="UP000253141"/>
    </source>
</evidence>
<protein>
    <recommendedName>
        <fullName evidence="4">DUF3575 domain-containing protein</fullName>
    </recommendedName>
</protein>
<accession>A0A369IJK5</accession>
<evidence type="ECO:0000313" key="2">
    <source>
        <dbReference type="EMBL" id="RDB06816.1"/>
    </source>
</evidence>
<keyword evidence="1" id="KW-0732">Signal</keyword>
<evidence type="ECO:0000256" key="1">
    <source>
        <dbReference type="SAM" id="SignalP"/>
    </source>
</evidence>
<name>A0A369IJK5_9BACT</name>
<keyword evidence="3" id="KW-1185">Reference proteome</keyword>
<dbReference type="AlphaFoldDB" id="A0A369IJK5"/>
<proteinExistence type="predicted"/>
<feature type="signal peptide" evidence="1">
    <location>
        <begin position="1"/>
        <end position="19"/>
    </location>
</feature>
<sequence>MKTTLFYLLTVLFPLLSWAQQKDSVRVEYAEESIEQSDFKKKEAFRYLTHANIEEKTLIKIGILPTFGWSKGSGMTGVGYGELSIEHKLKPQWSVMGGINQIYRRNHLYSYGYYAGLMLGTRYYYSIKKRMALGKSANNLSNNYLQFQVEKPLYGYQHLQGIAHGIRKNGEEYREPHGVPQIREGMPSFVRFRLGWGIQRRLGKWGYFDAGAGVTTTLPSGHWHLNWFTKDPESSFSGIAPYINFRIGIGL</sequence>